<accession>A0ABY6FP09</accession>
<organism evidence="2 3">
    <name type="scientific">Arthrobacter koreensis</name>
    <dbReference type="NCBI Taxonomy" id="199136"/>
    <lineage>
        <taxon>Bacteria</taxon>
        <taxon>Bacillati</taxon>
        <taxon>Actinomycetota</taxon>
        <taxon>Actinomycetes</taxon>
        <taxon>Micrococcales</taxon>
        <taxon>Micrococcaceae</taxon>
        <taxon>Arthrobacter</taxon>
    </lineage>
</organism>
<keyword evidence="1" id="KW-0812">Transmembrane</keyword>
<evidence type="ECO:0000256" key="1">
    <source>
        <dbReference type="SAM" id="Phobius"/>
    </source>
</evidence>
<name>A0ABY6FP09_9MICC</name>
<protein>
    <recommendedName>
        <fullName evidence="4">SRPBCC family protein</fullName>
    </recommendedName>
</protein>
<evidence type="ECO:0008006" key="4">
    <source>
        <dbReference type="Google" id="ProtNLM"/>
    </source>
</evidence>
<reference evidence="2" key="1">
    <citation type="submission" date="2022-09" db="EMBL/GenBank/DDBJ databases">
        <authorList>
            <person name="Li D."/>
            <person name="Cheng J."/>
            <person name="Li Y."/>
        </authorList>
    </citation>
    <scope>NUCLEOTIDE SEQUENCE</scope>
    <source>
        <strain evidence="2">DL</strain>
    </source>
</reference>
<dbReference type="EMBL" id="CP106856">
    <property type="protein sequence ID" value="UYB34845.1"/>
    <property type="molecule type" value="Genomic_DNA"/>
</dbReference>
<keyword evidence="1" id="KW-0472">Membrane</keyword>
<gene>
    <name evidence="2" type="ORF">N9A08_09260</name>
</gene>
<evidence type="ECO:0000313" key="3">
    <source>
        <dbReference type="Proteomes" id="UP001063368"/>
    </source>
</evidence>
<dbReference type="Proteomes" id="UP001063368">
    <property type="component" value="Chromosome"/>
</dbReference>
<feature type="transmembrane region" description="Helical" evidence="1">
    <location>
        <begin position="20"/>
        <end position="37"/>
    </location>
</feature>
<keyword evidence="3" id="KW-1185">Reference proteome</keyword>
<evidence type="ECO:0000313" key="2">
    <source>
        <dbReference type="EMBL" id="UYB34845.1"/>
    </source>
</evidence>
<proteinExistence type="predicted"/>
<sequence>MAAGWRDALGPAGRPYRRVLAAAAAAGSAAGVYFRLVRPLRRRTEPGAGPRMPGDAVLTGPVLQYTRSILIPAPAADVWPFLNRIGHGRAGWFVLDRVGLPDQREADRAVPQLRDLDIGDLLSTGTGHRLRIKEVQPRDWMLWANGDGRSTWLWLLKPLRPGQTLLVVRARFQYGFRRPGALTSLPLDAVYWASVRRSMLAIRDRAVLRSATRLGKR</sequence>
<dbReference type="RefSeq" id="WP_263126945.1">
    <property type="nucleotide sequence ID" value="NZ_CP106856.1"/>
</dbReference>
<keyword evidence="1" id="KW-1133">Transmembrane helix</keyword>
<dbReference type="SUPFAM" id="SSF55961">
    <property type="entry name" value="Bet v1-like"/>
    <property type="match status" value="1"/>
</dbReference>